<feature type="domain" description="HTH tetR-type" evidence="5">
    <location>
        <begin position="28"/>
        <end position="87"/>
    </location>
</feature>
<sequence>MWGQWGGVGRKSPGLFLSMNSVMARPRQISDDAIVAAAQEVFLEQGFSATTAAIARRAGVSEGTLFNRFASKEDLFVAAIGLDAQARFHTELLEVVGTGEVRRNLERLLLNMLGQAADLVPKLMVMFSRGHDPSHNPILMRLGDPMQVAARNIATYLEAEARLGRLRPLDAEVTALSIVGALSHYVHREQMMPGQGSGLEAGRFVRGLMDLLWPGMAP</sequence>
<evidence type="ECO:0000256" key="4">
    <source>
        <dbReference type="PROSITE-ProRule" id="PRU00335"/>
    </source>
</evidence>
<dbReference type="PRINTS" id="PR00455">
    <property type="entry name" value="HTHTETR"/>
</dbReference>
<dbReference type="Gene3D" id="1.10.10.60">
    <property type="entry name" value="Homeodomain-like"/>
    <property type="match status" value="1"/>
</dbReference>
<name>A0ABQ2J9E7_9DEIO</name>
<accession>A0ABQ2J9E7</accession>
<keyword evidence="2 4" id="KW-0238">DNA-binding</keyword>
<keyword evidence="3" id="KW-0804">Transcription</keyword>
<evidence type="ECO:0000259" key="5">
    <source>
        <dbReference type="PROSITE" id="PS50977"/>
    </source>
</evidence>
<evidence type="ECO:0000313" key="6">
    <source>
        <dbReference type="EMBL" id="GGN41090.1"/>
    </source>
</evidence>
<gene>
    <name evidence="6" type="ORF">GCM10010842_26510</name>
</gene>
<evidence type="ECO:0000256" key="3">
    <source>
        <dbReference type="ARBA" id="ARBA00023163"/>
    </source>
</evidence>
<protein>
    <submittedName>
        <fullName evidence="6">TetR family transcriptional regulator</fullName>
    </submittedName>
</protein>
<keyword evidence="1" id="KW-0805">Transcription regulation</keyword>
<keyword evidence="7" id="KW-1185">Reference proteome</keyword>
<reference evidence="7" key="1">
    <citation type="journal article" date="2019" name="Int. J. Syst. Evol. Microbiol.">
        <title>The Global Catalogue of Microorganisms (GCM) 10K type strain sequencing project: providing services to taxonomists for standard genome sequencing and annotation.</title>
        <authorList>
            <consortium name="The Broad Institute Genomics Platform"/>
            <consortium name="The Broad Institute Genome Sequencing Center for Infectious Disease"/>
            <person name="Wu L."/>
            <person name="Ma J."/>
        </authorList>
    </citation>
    <scope>NUCLEOTIDE SEQUENCE [LARGE SCALE GENOMIC DNA]</scope>
    <source>
        <strain evidence="7">JCM 16918</strain>
    </source>
</reference>
<dbReference type="InterPro" id="IPR009057">
    <property type="entry name" value="Homeodomain-like_sf"/>
</dbReference>
<dbReference type="PANTHER" id="PTHR30055">
    <property type="entry name" value="HTH-TYPE TRANSCRIPTIONAL REGULATOR RUTR"/>
    <property type="match status" value="1"/>
</dbReference>
<dbReference type="PROSITE" id="PS01081">
    <property type="entry name" value="HTH_TETR_1"/>
    <property type="match status" value="1"/>
</dbReference>
<dbReference type="Proteomes" id="UP000645517">
    <property type="component" value="Unassembled WGS sequence"/>
</dbReference>
<dbReference type="InterPro" id="IPR036271">
    <property type="entry name" value="Tet_transcr_reg_TetR-rel_C_sf"/>
</dbReference>
<comment type="caution">
    <text evidence="6">The sequence shown here is derived from an EMBL/GenBank/DDBJ whole genome shotgun (WGS) entry which is preliminary data.</text>
</comment>
<evidence type="ECO:0000313" key="7">
    <source>
        <dbReference type="Proteomes" id="UP000645517"/>
    </source>
</evidence>
<dbReference type="Gene3D" id="1.10.357.10">
    <property type="entry name" value="Tetracycline Repressor, domain 2"/>
    <property type="match status" value="1"/>
</dbReference>
<organism evidence="6 7">
    <name type="scientific">Deinococcus daejeonensis</name>
    <dbReference type="NCBI Taxonomy" id="1007098"/>
    <lineage>
        <taxon>Bacteria</taxon>
        <taxon>Thermotogati</taxon>
        <taxon>Deinococcota</taxon>
        <taxon>Deinococci</taxon>
        <taxon>Deinococcales</taxon>
        <taxon>Deinococcaceae</taxon>
        <taxon>Deinococcus</taxon>
    </lineage>
</organism>
<feature type="DNA-binding region" description="H-T-H motif" evidence="4">
    <location>
        <begin position="50"/>
        <end position="69"/>
    </location>
</feature>
<dbReference type="InterPro" id="IPR050109">
    <property type="entry name" value="HTH-type_TetR-like_transc_reg"/>
</dbReference>
<dbReference type="InterPro" id="IPR001647">
    <property type="entry name" value="HTH_TetR"/>
</dbReference>
<dbReference type="PANTHER" id="PTHR30055:SF238">
    <property type="entry name" value="MYCOFACTOCIN BIOSYNTHESIS TRANSCRIPTIONAL REGULATOR MFTR-RELATED"/>
    <property type="match status" value="1"/>
</dbReference>
<dbReference type="InterPro" id="IPR023772">
    <property type="entry name" value="DNA-bd_HTH_TetR-type_CS"/>
</dbReference>
<dbReference type="Pfam" id="PF00440">
    <property type="entry name" value="TetR_N"/>
    <property type="match status" value="1"/>
</dbReference>
<proteinExistence type="predicted"/>
<dbReference type="EMBL" id="BMOR01000012">
    <property type="protein sequence ID" value="GGN41090.1"/>
    <property type="molecule type" value="Genomic_DNA"/>
</dbReference>
<dbReference type="SUPFAM" id="SSF46689">
    <property type="entry name" value="Homeodomain-like"/>
    <property type="match status" value="1"/>
</dbReference>
<evidence type="ECO:0000256" key="2">
    <source>
        <dbReference type="ARBA" id="ARBA00023125"/>
    </source>
</evidence>
<evidence type="ECO:0000256" key="1">
    <source>
        <dbReference type="ARBA" id="ARBA00023015"/>
    </source>
</evidence>
<dbReference type="PROSITE" id="PS50977">
    <property type="entry name" value="HTH_TETR_2"/>
    <property type="match status" value="1"/>
</dbReference>
<dbReference type="SUPFAM" id="SSF48498">
    <property type="entry name" value="Tetracyclin repressor-like, C-terminal domain"/>
    <property type="match status" value="1"/>
</dbReference>